<dbReference type="AlphaFoldDB" id="F8N9K3"/>
<evidence type="ECO:0000313" key="1">
    <source>
        <dbReference type="EMBL" id="EGN55717.1"/>
    </source>
</evidence>
<sequence length="31" mass="3741">MQYKEADIGFLITFVCFYANSMRKFNTQVKF</sequence>
<dbReference type="HOGENOM" id="CLU_3397904_0_0_10"/>
<dbReference type="EMBL" id="GL945017">
    <property type="protein sequence ID" value="EGN55717.1"/>
    <property type="molecule type" value="Genomic_DNA"/>
</dbReference>
<gene>
    <name evidence="1" type="ORF">Premu_0231</name>
</gene>
<evidence type="ECO:0000313" key="2">
    <source>
        <dbReference type="Proteomes" id="UP000002772"/>
    </source>
</evidence>
<dbReference type="STRING" id="688246.Premu_0231"/>
<proteinExistence type="predicted"/>
<protein>
    <submittedName>
        <fullName evidence="1">Uncharacterized protein</fullName>
    </submittedName>
</protein>
<name>F8N9K3_9BACT</name>
<keyword evidence="2" id="KW-1185">Reference proteome</keyword>
<accession>F8N9K3</accession>
<organism evidence="1 2">
    <name type="scientific">Hallella multisaccharivorax DSM 17128</name>
    <dbReference type="NCBI Taxonomy" id="688246"/>
    <lineage>
        <taxon>Bacteria</taxon>
        <taxon>Pseudomonadati</taxon>
        <taxon>Bacteroidota</taxon>
        <taxon>Bacteroidia</taxon>
        <taxon>Bacteroidales</taxon>
        <taxon>Prevotellaceae</taxon>
        <taxon>Hallella</taxon>
    </lineage>
</organism>
<reference evidence="2" key="1">
    <citation type="journal article" date="2011" name="Stand. Genomic Sci.">
        <title>Non-contiguous finished genome sequence of the opportunistic oral pathogen Prevotella multisaccharivorax type strain (PPPA20).</title>
        <authorList>
            <person name="Pati A."/>
            <person name="Gronow S."/>
            <person name="Lu M."/>
            <person name="Lapidus A."/>
            <person name="Nolan M."/>
            <person name="Lucas S."/>
            <person name="Hammon N."/>
            <person name="Deshpande S."/>
            <person name="Cheng J.F."/>
            <person name="Tapia R."/>
            <person name="Han C."/>
            <person name="Goodwin L."/>
            <person name="Pitluck S."/>
            <person name="Liolios K."/>
            <person name="Pagani I."/>
            <person name="Mavromatis K."/>
            <person name="Mikhailova N."/>
            <person name="Huntemann M."/>
            <person name="Chen A."/>
            <person name="Palaniappan K."/>
            <person name="Land M."/>
            <person name="Hauser L."/>
            <person name="Detter J.C."/>
            <person name="Brambilla E.M."/>
            <person name="Rohde M."/>
            <person name="Goker M."/>
            <person name="Woyke T."/>
            <person name="Bristow J."/>
            <person name="Eisen J.A."/>
            <person name="Markowitz V."/>
            <person name="Hugenholtz P."/>
            <person name="Kyrpides N.C."/>
            <person name="Klenk H.P."/>
            <person name="Ivanova N."/>
        </authorList>
    </citation>
    <scope>NUCLEOTIDE SEQUENCE [LARGE SCALE GENOMIC DNA]</scope>
    <source>
        <strain evidence="2">DSM 17128</strain>
    </source>
</reference>
<dbReference type="Proteomes" id="UP000002772">
    <property type="component" value="Unassembled WGS sequence"/>
</dbReference>